<dbReference type="InterPro" id="IPR009309">
    <property type="entry name" value="IreB"/>
</dbReference>
<protein>
    <submittedName>
        <fullName evidence="2">IreB family regulatory phosphoprotein</fullName>
    </submittedName>
</protein>
<dbReference type="PANTHER" id="PTHR40067:SF1">
    <property type="entry name" value="UPF0297 PROTEIN YRZL"/>
    <property type="match status" value="1"/>
</dbReference>
<proteinExistence type="inferred from homology"/>
<dbReference type="KEGG" id="ips:CfP315_0424"/>
<dbReference type="Pfam" id="PF06135">
    <property type="entry name" value="IreB"/>
    <property type="match status" value="1"/>
</dbReference>
<sequence>MERKPESGQNNSELRDFFCETKELFSKRQESLNQKKLVSMRETMREIYNTLEEHGYNGINQLVAYLLSEDPTYITSHKNARKNITSYDRNEILQVIVDYFIRN</sequence>
<dbReference type="EMBL" id="AP027924">
    <property type="protein sequence ID" value="BED91882.1"/>
    <property type="molecule type" value="Genomic_DNA"/>
</dbReference>
<accession>A0AA48I2S8</accession>
<comment type="similarity">
    <text evidence="1">Belongs to the UPF0297 family.</text>
</comment>
<gene>
    <name evidence="2" type="ORF">CfP315_0424</name>
</gene>
<name>A0AA48I2S8_9FIRM</name>
<reference evidence="2" key="1">
    <citation type="journal article" date="2023" name="ISME J.">
        <title>Emergence of putative energy parasites within Clostridia revealed by genome analysis of a novel endosymbiotic clade.</title>
        <authorList>
            <person name="Takahashi K."/>
            <person name="Kuwahara H."/>
            <person name="Horikawa Y."/>
            <person name="Izawa K."/>
            <person name="Kato D."/>
            <person name="Inagaki T."/>
            <person name="Yuki M."/>
            <person name="Ohkuma M."/>
            <person name="Hongoh Y."/>
        </authorList>
    </citation>
    <scope>NUCLEOTIDE SEQUENCE</scope>
    <source>
        <strain evidence="2">CfP3-15</strain>
    </source>
</reference>
<dbReference type="PANTHER" id="PTHR40067">
    <property type="entry name" value="UPF0297 PROTEIN YRZL"/>
    <property type="match status" value="1"/>
</dbReference>
<dbReference type="AlphaFoldDB" id="A0AA48I2S8"/>
<dbReference type="Proteomes" id="UP001337580">
    <property type="component" value="Chromosome"/>
</dbReference>
<evidence type="ECO:0000313" key="2">
    <source>
        <dbReference type="EMBL" id="BED91882.1"/>
    </source>
</evidence>
<organism evidence="2">
    <name type="scientific">Candidatus Improbicoccus pseudotrichonymphae</name>
    <dbReference type="NCBI Taxonomy" id="3033792"/>
    <lineage>
        <taxon>Bacteria</taxon>
        <taxon>Bacillati</taxon>
        <taxon>Bacillota</taxon>
        <taxon>Clostridia</taxon>
        <taxon>Candidatus Improbicoccus</taxon>
    </lineage>
</organism>
<evidence type="ECO:0000256" key="1">
    <source>
        <dbReference type="ARBA" id="ARBA00010888"/>
    </source>
</evidence>